<evidence type="ECO:0000313" key="2">
    <source>
        <dbReference type="EMBL" id="RFU77077.1"/>
    </source>
</evidence>
<comment type="caution">
    <text evidence="2">The sequence shown here is derived from an EMBL/GenBank/DDBJ whole genome shotgun (WGS) entry which is preliminary data.</text>
</comment>
<dbReference type="AlphaFoldDB" id="A0A395NML2"/>
<feature type="region of interest" description="Disordered" evidence="1">
    <location>
        <begin position="705"/>
        <end position="724"/>
    </location>
</feature>
<protein>
    <submittedName>
        <fullName evidence="2">Uncharacterized protein</fullName>
    </submittedName>
</protein>
<proteinExistence type="predicted"/>
<dbReference type="EMBL" id="PXOA01000306">
    <property type="protein sequence ID" value="RFU77077.1"/>
    <property type="molecule type" value="Genomic_DNA"/>
</dbReference>
<feature type="region of interest" description="Disordered" evidence="1">
    <location>
        <begin position="1"/>
        <end position="21"/>
    </location>
</feature>
<gene>
    <name evidence="2" type="ORF">TARUN_5161</name>
</gene>
<feature type="region of interest" description="Disordered" evidence="1">
    <location>
        <begin position="666"/>
        <end position="686"/>
    </location>
</feature>
<name>A0A395NML2_TRIAR</name>
<dbReference type="Proteomes" id="UP000266272">
    <property type="component" value="Unassembled WGS sequence"/>
</dbReference>
<feature type="compositionally biased region" description="Polar residues" evidence="1">
    <location>
        <begin position="710"/>
        <end position="721"/>
    </location>
</feature>
<accession>A0A395NML2</accession>
<feature type="compositionally biased region" description="Basic and acidic residues" evidence="1">
    <location>
        <begin position="555"/>
        <end position="565"/>
    </location>
</feature>
<evidence type="ECO:0000313" key="3">
    <source>
        <dbReference type="Proteomes" id="UP000266272"/>
    </source>
</evidence>
<evidence type="ECO:0000256" key="1">
    <source>
        <dbReference type="SAM" id="MobiDB-lite"/>
    </source>
</evidence>
<keyword evidence="3" id="KW-1185">Reference proteome</keyword>
<organism evidence="2 3">
    <name type="scientific">Trichoderma arundinaceum</name>
    <dbReference type="NCBI Taxonomy" id="490622"/>
    <lineage>
        <taxon>Eukaryota</taxon>
        <taxon>Fungi</taxon>
        <taxon>Dikarya</taxon>
        <taxon>Ascomycota</taxon>
        <taxon>Pezizomycotina</taxon>
        <taxon>Sordariomycetes</taxon>
        <taxon>Hypocreomycetidae</taxon>
        <taxon>Hypocreales</taxon>
        <taxon>Hypocreaceae</taxon>
        <taxon>Trichoderma</taxon>
    </lineage>
</organism>
<sequence>MSYDDTPDAVFNPGDDPLPSTSELFKDLDVERGYSPPYGNPRFDRSATGGFYNGVIAQGFSFQAGGIRLPSAAVRKARVAHLPQPAHAEEEENPLPPLFSDSKDGDIAEELLTPESFEWWKTRDDLASKGLLPDIPKIYHCGVQRRQVNVLFAPNKTNVEWEDLSLGVRWIILLRLSEKQSFGIVVVSRLKLLKSQVHDFITSYINYCDQWNAFEKTVFQRSLALRGYGDTPDRLLINWLHEKRPQLPTDRLTDDDVQMGLRFLQERGVVDHNIDFQEWMNEEDTKDFAHLKIDGHIMRDCMDHRLLRRATAAKLLPIREIEETVRQHGRDNRRNEHNAHVRSVMINDAFLGTLQDVVPFEDGYWYDDMELSSEAQAILDTISADLRIGEPMPMPIPPYQRQQKREAAMRALRHMVPELQPQHVQGSLVKTQWEIDNGYPMGYYVPEEQTKDGPLHGPAVLPTIVEQPTAQASGSCIVQTPGRSTGQQSDSPAAFGAALAGGYNVSRPRIGAARARFMTSNDKGQLMVGMAADILSAAEGAPQNPGSAKQLAEQGYRDQPEMPRRAAMEAEPVNFPGLRPAVGAEPDIDALLERSKRTRRLSARARESLQYALEMGQITETIHEKPRGKKVRPSRSKRKQADEDAQFGFGSTQEAGYQGEAAVIAPPTQTGGSLAHPNDNEQTSPSQIVDEAPMTEVDLKHHLAFDESDLSGSEASTTLGTRQRPARKRINMNQRSDKFFGMYKTQELNACPPPVSTIHCAWSADMAGFAVEAVRATYALRADRINPDSLVPSNRQMDPDTVQATITSMGAEYSRIERQRRGENGPNAEKAEFAGVADSATFAIHATEASFALEEVEVMVEMDVEEGT</sequence>
<reference evidence="2 3" key="1">
    <citation type="journal article" date="2018" name="PLoS Pathog.">
        <title>Evolution of structural diversity of trichothecenes, a family of toxins produced by plant pathogenic and entomopathogenic fungi.</title>
        <authorList>
            <person name="Proctor R.H."/>
            <person name="McCormick S.P."/>
            <person name="Kim H.S."/>
            <person name="Cardoza R.E."/>
            <person name="Stanley A.M."/>
            <person name="Lindo L."/>
            <person name="Kelly A."/>
            <person name="Brown D.W."/>
            <person name="Lee T."/>
            <person name="Vaughan M.M."/>
            <person name="Alexander N.J."/>
            <person name="Busman M."/>
            <person name="Gutierrez S."/>
        </authorList>
    </citation>
    <scope>NUCLEOTIDE SEQUENCE [LARGE SCALE GENOMIC DNA]</scope>
    <source>
        <strain evidence="2 3">IBT 40837</strain>
    </source>
</reference>
<feature type="region of interest" description="Disordered" evidence="1">
    <location>
        <begin position="617"/>
        <end position="650"/>
    </location>
</feature>
<dbReference type="OrthoDB" id="10252009at2759"/>
<feature type="region of interest" description="Disordered" evidence="1">
    <location>
        <begin position="539"/>
        <end position="565"/>
    </location>
</feature>
<feature type="compositionally biased region" description="Basic residues" evidence="1">
    <location>
        <begin position="626"/>
        <end position="638"/>
    </location>
</feature>